<dbReference type="Proteomes" id="UP000533533">
    <property type="component" value="Unassembled WGS sequence"/>
</dbReference>
<keyword evidence="2" id="KW-0645">Protease</keyword>
<dbReference type="InterPro" id="IPR050585">
    <property type="entry name" value="Xaa-Pro_dipeptidyl-ppase/CocE"/>
</dbReference>
<dbReference type="InterPro" id="IPR001375">
    <property type="entry name" value="Peptidase_S9_cat"/>
</dbReference>
<dbReference type="InterPro" id="IPR029058">
    <property type="entry name" value="AB_hydrolase_fold"/>
</dbReference>
<organism evidence="2 3">
    <name type="scientific">Paraburkholderia silvatlantica</name>
    <dbReference type="NCBI Taxonomy" id="321895"/>
    <lineage>
        <taxon>Bacteria</taxon>
        <taxon>Pseudomonadati</taxon>
        <taxon>Pseudomonadota</taxon>
        <taxon>Betaproteobacteria</taxon>
        <taxon>Burkholderiales</taxon>
        <taxon>Burkholderiaceae</taxon>
        <taxon>Paraburkholderia</taxon>
    </lineage>
</organism>
<proteinExistence type="predicted"/>
<dbReference type="Pfam" id="PF00326">
    <property type="entry name" value="Peptidase_S9"/>
    <property type="match status" value="1"/>
</dbReference>
<dbReference type="InterPro" id="IPR011042">
    <property type="entry name" value="6-blade_b-propeller_TolB-like"/>
</dbReference>
<reference evidence="2 3" key="1">
    <citation type="submission" date="2020-08" db="EMBL/GenBank/DDBJ databases">
        <title>Genomic Encyclopedia of Type Strains, Phase IV (KMG-V): Genome sequencing to study the core and pangenomes of soil and plant-associated prokaryotes.</title>
        <authorList>
            <person name="Whitman W."/>
        </authorList>
    </citation>
    <scope>NUCLEOTIDE SEQUENCE [LARGE SCALE GENOMIC DNA]</scope>
    <source>
        <strain evidence="2 3">SRMrh-85</strain>
    </source>
</reference>
<gene>
    <name evidence="2" type="ORF">FHX59_000087</name>
</gene>
<dbReference type="EMBL" id="JACHVZ010000001">
    <property type="protein sequence ID" value="MBB2925681.1"/>
    <property type="molecule type" value="Genomic_DNA"/>
</dbReference>
<keyword evidence="2" id="KW-0378">Hydrolase</keyword>
<sequence>MTRTPAAFPAPERLSARDAVVAGRDFVELAAGHGGLFWNEYDPATGTCGIWHWREGALTRVTADGFSVRSRVYEYGGGAFCVANDAVVFVNDSDQQLYRLALDGSVPQPLTRGGHRYGGLRYGHGRILAVEEDHDTHRLVSIGVADGVRTVLAEGADFYAAPALSEDGRRIAWVEWQRPHQPWTSTVLKSMTLDDGGQGSAPRVVAGSDDEESLQQPCFDESGHLFCLTDRADFWQPWQEHADGLEPLPAAAADHASAPWQLAQQSWLPLGGGASLGSWLEDGFGVLGYRDGNGRVHRLAAHYSRFRNLAVDAGHFYCVAASPDCPAAVLAIRRDDHHVEVLASVAPPLSADSCVRPQPLCYPSSGAQVNGFFYPPASGAARAPLVVFVHGGPTSACYPVFDPRIQFWTQRGFAVADLNYRGSTGYGRRYRQALHLNWGVVDVDDACAAVGHLAARGLADPDRAFIRGSSAGGYTTLCALAFRDVFRGGASLYGVSDPVALARVTHKFEADYIDWLIGDPTADHERFHDRTPVLHADRIRVPVAFFQGELDAVVVPEQTRSMVNALKANGIAVEAHYYADERHGFRKAGNQAHALQAEYAFYCRILEPPEQSASGI</sequence>
<comment type="caution">
    <text evidence="2">The sequence shown here is derived from an EMBL/GenBank/DDBJ whole genome shotgun (WGS) entry which is preliminary data.</text>
</comment>
<keyword evidence="2" id="KW-0031">Aminopeptidase</keyword>
<evidence type="ECO:0000313" key="2">
    <source>
        <dbReference type="EMBL" id="MBB2925681.1"/>
    </source>
</evidence>
<dbReference type="GO" id="GO:0004177">
    <property type="term" value="F:aminopeptidase activity"/>
    <property type="evidence" value="ECO:0007669"/>
    <property type="project" value="UniProtKB-KW"/>
</dbReference>
<evidence type="ECO:0000259" key="1">
    <source>
        <dbReference type="Pfam" id="PF00326"/>
    </source>
</evidence>
<dbReference type="RefSeq" id="WP_110384986.1">
    <property type="nucleotide sequence ID" value="NZ_JACHVZ010000001.1"/>
</dbReference>
<dbReference type="PANTHER" id="PTHR43056">
    <property type="entry name" value="PEPTIDASE S9 PROLYL OLIGOPEPTIDASE"/>
    <property type="match status" value="1"/>
</dbReference>
<feature type="domain" description="Peptidase S9 prolyl oligopeptidase catalytic" evidence="1">
    <location>
        <begin position="401"/>
        <end position="606"/>
    </location>
</feature>
<dbReference type="PANTHER" id="PTHR43056:SF5">
    <property type="entry name" value="PEPTIDASE S9 PROLYL OLIGOPEPTIDASE CATALYTIC DOMAIN-CONTAINING PROTEIN"/>
    <property type="match status" value="1"/>
</dbReference>
<protein>
    <submittedName>
        <fullName evidence="2">Dipeptidyl aminopeptidase/acylaminoacyl peptidase</fullName>
    </submittedName>
</protein>
<dbReference type="SUPFAM" id="SSF69304">
    <property type="entry name" value="Tricorn protease N-terminal domain"/>
    <property type="match status" value="1"/>
</dbReference>
<keyword evidence="3" id="KW-1185">Reference proteome</keyword>
<accession>A0ABR6FE23</accession>
<evidence type="ECO:0000313" key="3">
    <source>
        <dbReference type="Proteomes" id="UP000533533"/>
    </source>
</evidence>
<name>A0ABR6FE23_9BURK</name>
<dbReference type="SUPFAM" id="SSF53474">
    <property type="entry name" value="alpha/beta-Hydrolases"/>
    <property type="match status" value="1"/>
</dbReference>
<dbReference type="Gene3D" id="2.120.10.30">
    <property type="entry name" value="TolB, C-terminal domain"/>
    <property type="match status" value="1"/>
</dbReference>
<dbReference type="Gene3D" id="3.40.50.1820">
    <property type="entry name" value="alpha/beta hydrolase"/>
    <property type="match status" value="1"/>
</dbReference>